<reference evidence="5" key="1">
    <citation type="submission" date="2023-06" db="EMBL/GenBank/DDBJ databases">
        <title>Genome-scale phylogeny and comparative genomics of the fungal order Sordariales.</title>
        <authorList>
            <consortium name="Lawrence Berkeley National Laboratory"/>
            <person name="Hensen N."/>
            <person name="Bonometti L."/>
            <person name="Westerberg I."/>
            <person name="Brannstrom I.O."/>
            <person name="Guillou S."/>
            <person name="Cros-Aarteil S."/>
            <person name="Calhoun S."/>
            <person name="Haridas S."/>
            <person name="Kuo A."/>
            <person name="Mondo S."/>
            <person name="Pangilinan J."/>
            <person name="Riley R."/>
            <person name="Labutti K."/>
            <person name="Andreopoulos B."/>
            <person name="Lipzen A."/>
            <person name="Chen C."/>
            <person name="Yanf M."/>
            <person name="Daum C."/>
            <person name="Ng V."/>
            <person name="Clum A."/>
            <person name="Steindorff A."/>
            <person name="Ohm R."/>
            <person name="Martin F."/>
            <person name="Silar P."/>
            <person name="Natvig D."/>
            <person name="Lalanne C."/>
            <person name="Gautier V."/>
            <person name="Ament-Velasquez S.L."/>
            <person name="Kruys A."/>
            <person name="Hutchinson M.I."/>
            <person name="Powell A.J."/>
            <person name="Barry K."/>
            <person name="Miller A.N."/>
            <person name="Grigoriev I.V."/>
            <person name="Debuchy R."/>
            <person name="Gladieux P."/>
            <person name="Thoren M.H."/>
            <person name="Johannesson H."/>
        </authorList>
    </citation>
    <scope>NUCLEOTIDE SEQUENCE</scope>
    <source>
        <strain evidence="5">SMH2532-1</strain>
    </source>
</reference>
<evidence type="ECO:0000313" key="6">
    <source>
        <dbReference type="Proteomes" id="UP001174936"/>
    </source>
</evidence>
<gene>
    <name evidence="5" type="ORF">B0T16DRAFT_494657</name>
</gene>
<name>A0AA39Y0D2_9PEZI</name>
<keyword evidence="2" id="KW-0560">Oxidoreductase</keyword>
<evidence type="ECO:0000256" key="3">
    <source>
        <dbReference type="ARBA" id="ARBA00038157"/>
    </source>
</evidence>
<dbReference type="AlphaFoldDB" id="A0AA39Y0D2"/>
<comment type="similarity">
    <text evidence="3">Belongs to the aldo/keto reductase family. Aldo/keto reductase 2 subfamily.</text>
</comment>
<dbReference type="EMBL" id="JAULSV010000005">
    <property type="protein sequence ID" value="KAK0643664.1"/>
    <property type="molecule type" value="Genomic_DNA"/>
</dbReference>
<protein>
    <submittedName>
        <fullName evidence="5">NADP-dependent oxidoreductase domain-containing protein</fullName>
    </submittedName>
</protein>
<dbReference type="Gene3D" id="3.20.20.100">
    <property type="entry name" value="NADP-dependent oxidoreductase domain"/>
    <property type="match status" value="1"/>
</dbReference>
<dbReference type="InterPro" id="IPR023210">
    <property type="entry name" value="NADP_OxRdtase_dom"/>
</dbReference>
<accession>A0AA39Y0D2</accession>
<organism evidence="5 6">
    <name type="scientific">Cercophora newfieldiana</name>
    <dbReference type="NCBI Taxonomy" id="92897"/>
    <lineage>
        <taxon>Eukaryota</taxon>
        <taxon>Fungi</taxon>
        <taxon>Dikarya</taxon>
        <taxon>Ascomycota</taxon>
        <taxon>Pezizomycotina</taxon>
        <taxon>Sordariomycetes</taxon>
        <taxon>Sordariomycetidae</taxon>
        <taxon>Sordariales</taxon>
        <taxon>Lasiosphaeriaceae</taxon>
        <taxon>Cercophora</taxon>
    </lineage>
</organism>
<sequence>MAELLKHHRPLLPRRDGTTTPPHVSPLLVLIAPDTYEDTVELLDSFYNDGGNFIDVSQFEPQEWVGTWLRNRENRDKMVISVSMRMDSFALTSSFRLEIEKTLTRLGVDCIDLLFIQEWDHSLSIEETMHSLNSLIKDNKVRFIGADMLPMWVVAQANQFARDRQLHGFDMYWRGFYAHRHFTSEELQDMCKIWHMGLAVYLSDPDEGRGKESTATGQRLREVAKSHRVSVDFVDLAYALSQFPHAILSYPCTNLASISDATTGLGLLLTGRQGSD</sequence>
<dbReference type="SUPFAM" id="SSF51430">
    <property type="entry name" value="NAD(P)-linked oxidoreductase"/>
    <property type="match status" value="1"/>
</dbReference>
<feature type="domain" description="NADP-dependent oxidoreductase" evidence="4">
    <location>
        <begin position="36"/>
        <end position="242"/>
    </location>
</feature>
<keyword evidence="1" id="KW-0521">NADP</keyword>
<evidence type="ECO:0000259" key="4">
    <source>
        <dbReference type="Pfam" id="PF00248"/>
    </source>
</evidence>
<evidence type="ECO:0000256" key="2">
    <source>
        <dbReference type="ARBA" id="ARBA00023002"/>
    </source>
</evidence>
<comment type="caution">
    <text evidence="5">The sequence shown here is derived from an EMBL/GenBank/DDBJ whole genome shotgun (WGS) entry which is preliminary data.</text>
</comment>
<dbReference type="PANTHER" id="PTHR43364">
    <property type="entry name" value="NADH-SPECIFIC METHYLGLYOXAL REDUCTASE-RELATED"/>
    <property type="match status" value="1"/>
</dbReference>
<evidence type="ECO:0000256" key="1">
    <source>
        <dbReference type="ARBA" id="ARBA00022857"/>
    </source>
</evidence>
<proteinExistence type="inferred from homology"/>
<dbReference type="InterPro" id="IPR036812">
    <property type="entry name" value="NAD(P)_OxRdtase_dom_sf"/>
</dbReference>
<keyword evidence="6" id="KW-1185">Reference proteome</keyword>
<evidence type="ECO:0000313" key="5">
    <source>
        <dbReference type="EMBL" id="KAK0643664.1"/>
    </source>
</evidence>
<dbReference type="GO" id="GO:0016491">
    <property type="term" value="F:oxidoreductase activity"/>
    <property type="evidence" value="ECO:0007669"/>
    <property type="project" value="UniProtKB-KW"/>
</dbReference>
<dbReference type="Proteomes" id="UP001174936">
    <property type="component" value="Unassembled WGS sequence"/>
</dbReference>
<dbReference type="Pfam" id="PF00248">
    <property type="entry name" value="Aldo_ket_red"/>
    <property type="match status" value="1"/>
</dbReference>
<dbReference type="InterPro" id="IPR050523">
    <property type="entry name" value="AKR_Detox_Biosynth"/>
</dbReference>
<dbReference type="PANTHER" id="PTHR43364:SF7">
    <property type="entry name" value="NADP-DEPENDENT OXIDOREDUCTASE DOMAIN-CONTAINING PROTEIN-RELATED"/>
    <property type="match status" value="1"/>
</dbReference>